<accession>A0ABM8UWL5</accession>
<evidence type="ECO:0000256" key="2">
    <source>
        <dbReference type="ARBA" id="ARBA00022679"/>
    </source>
</evidence>
<dbReference type="InterPro" id="IPR036100">
    <property type="entry name" value="QueA_sf"/>
</dbReference>
<evidence type="ECO:0000256" key="1">
    <source>
        <dbReference type="ARBA" id="ARBA00022490"/>
    </source>
</evidence>
<proteinExistence type="inferred from homology"/>
<keyword evidence="7" id="KW-1185">Reference proteome</keyword>
<evidence type="ECO:0000256" key="5">
    <source>
        <dbReference type="HAMAP-Rule" id="MF_00113"/>
    </source>
</evidence>
<dbReference type="InterPro" id="IPR042119">
    <property type="entry name" value="QueA_dom2"/>
</dbReference>
<evidence type="ECO:0000313" key="6">
    <source>
        <dbReference type="EMBL" id="CAG5073209.1"/>
    </source>
</evidence>
<dbReference type="Gene3D" id="3.40.1780.10">
    <property type="entry name" value="QueA-like"/>
    <property type="match status" value="2"/>
</dbReference>
<name>A0ABM8UWL5_9BACT</name>
<keyword evidence="2 5" id="KW-0808">Transferase</keyword>
<keyword evidence="6" id="KW-0328">Glycosyltransferase</keyword>
<comment type="caution">
    <text evidence="6">The sequence shown here is derived from an EMBL/GenBank/DDBJ whole genome shotgun (WGS) entry which is preliminary data.</text>
</comment>
<dbReference type="Pfam" id="PF02547">
    <property type="entry name" value="Queuosine_synth"/>
    <property type="match status" value="1"/>
</dbReference>
<dbReference type="GO" id="GO:0051075">
    <property type="term" value="F:S-adenosylmethionine:tRNA ribosyltransferase-isomerase activity"/>
    <property type="evidence" value="ECO:0007669"/>
    <property type="project" value="UniProtKB-EC"/>
</dbReference>
<dbReference type="SUPFAM" id="SSF111337">
    <property type="entry name" value="QueA-like"/>
    <property type="match status" value="1"/>
</dbReference>
<evidence type="ECO:0000256" key="3">
    <source>
        <dbReference type="ARBA" id="ARBA00022691"/>
    </source>
</evidence>
<gene>
    <name evidence="6" type="primary">queA_2</name>
    <name evidence="5" type="synonym">queA</name>
    <name evidence="6" type="ORF">DYBT9623_04712</name>
</gene>
<comment type="subcellular location">
    <subcellularLocation>
        <location evidence="5">Cytoplasm</location>
    </subcellularLocation>
</comment>
<dbReference type="InterPro" id="IPR003699">
    <property type="entry name" value="QueA"/>
</dbReference>
<comment type="catalytic activity">
    <reaction evidence="5">
        <text>7-aminomethyl-7-carbaguanosine(34) in tRNA + S-adenosyl-L-methionine = epoxyqueuosine(34) in tRNA + adenine + L-methionine + 2 H(+)</text>
        <dbReference type="Rhea" id="RHEA:32155"/>
        <dbReference type="Rhea" id="RHEA-COMP:10342"/>
        <dbReference type="Rhea" id="RHEA-COMP:18582"/>
        <dbReference type="ChEBI" id="CHEBI:15378"/>
        <dbReference type="ChEBI" id="CHEBI:16708"/>
        <dbReference type="ChEBI" id="CHEBI:57844"/>
        <dbReference type="ChEBI" id="CHEBI:59789"/>
        <dbReference type="ChEBI" id="CHEBI:82833"/>
        <dbReference type="ChEBI" id="CHEBI:194443"/>
        <dbReference type="EC" id="2.4.99.17"/>
    </reaction>
</comment>
<comment type="subunit">
    <text evidence="5">Monomer.</text>
</comment>
<dbReference type="EC" id="2.4.99.17" evidence="5"/>
<dbReference type="InterPro" id="IPR042118">
    <property type="entry name" value="QueA_dom1"/>
</dbReference>
<dbReference type="Proteomes" id="UP000679725">
    <property type="component" value="Unassembled WGS sequence"/>
</dbReference>
<evidence type="ECO:0000256" key="4">
    <source>
        <dbReference type="ARBA" id="ARBA00022785"/>
    </source>
</evidence>
<comment type="similarity">
    <text evidence="5">Belongs to the QueA family.</text>
</comment>
<dbReference type="EMBL" id="CAJRAU010000008">
    <property type="protein sequence ID" value="CAG5073209.1"/>
    <property type="molecule type" value="Genomic_DNA"/>
</dbReference>
<reference evidence="6 7" key="1">
    <citation type="submission" date="2021-04" db="EMBL/GenBank/DDBJ databases">
        <authorList>
            <person name="Rodrigo-Torres L."/>
            <person name="Arahal R. D."/>
            <person name="Lucena T."/>
        </authorList>
    </citation>
    <scope>NUCLEOTIDE SEQUENCE [LARGE SCALE GENOMIC DNA]</scope>
    <source>
        <strain evidence="6 7">CECT 9623</strain>
    </source>
</reference>
<dbReference type="HAMAP" id="MF_00113">
    <property type="entry name" value="QueA"/>
    <property type="match status" value="1"/>
</dbReference>
<keyword evidence="4 5" id="KW-0671">Queuosine biosynthesis</keyword>
<comment type="function">
    <text evidence="5">Transfers and isomerizes the ribose moiety from AdoMet to the 7-aminomethyl group of 7-deazaguanine (preQ1-tRNA) to give epoxyqueuosine (oQ-tRNA).</text>
</comment>
<dbReference type="PANTHER" id="PTHR30307">
    <property type="entry name" value="S-ADENOSYLMETHIONINE:TRNA RIBOSYLTRANSFERASE-ISOMERASE"/>
    <property type="match status" value="1"/>
</dbReference>
<organism evidence="6 7">
    <name type="scientific">Dyadobacter linearis</name>
    <dbReference type="NCBI Taxonomy" id="2823330"/>
    <lineage>
        <taxon>Bacteria</taxon>
        <taxon>Pseudomonadati</taxon>
        <taxon>Bacteroidota</taxon>
        <taxon>Cytophagia</taxon>
        <taxon>Cytophagales</taxon>
        <taxon>Spirosomataceae</taxon>
        <taxon>Dyadobacter</taxon>
    </lineage>
</organism>
<keyword evidence="1 5" id="KW-0963">Cytoplasm</keyword>
<protein>
    <recommendedName>
        <fullName evidence="5">S-adenosylmethionine:tRNA ribosyltransferase-isomerase</fullName>
        <ecNumber evidence="5">2.4.99.17</ecNumber>
    </recommendedName>
    <alternativeName>
        <fullName evidence="5">Queuosine biosynthesis protein QueA</fullName>
    </alternativeName>
</protein>
<dbReference type="Gene3D" id="2.40.10.240">
    <property type="entry name" value="QueA-like"/>
    <property type="match status" value="1"/>
</dbReference>
<dbReference type="PANTHER" id="PTHR30307:SF0">
    <property type="entry name" value="S-ADENOSYLMETHIONINE:TRNA RIBOSYLTRANSFERASE-ISOMERASE"/>
    <property type="match status" value="1"/>
</dbReference>
<comment type="pathway">
    <text evidence="5">tRNA modification; tRNA-queuosine biosynthesis.</text>
</comment>
<sequence>MENENGTPEITQAGWLREAEAITLEDYVYDLPDERIAHYPLEVRDQSKLLVYRNGNIAHSQFSDLPAQLPANTLLIFNNTKVIPARAYFKKPTGAVIEILLLHPEFPTRVIQDAMLVKQQCVWECMIGNKKRWKIGESLKTSVEVGTQEVTLEVSYVDYVKNHVQLSWNADFTFLEIIKALGEIPLPPYLNRDTEEADKQTYQTVYAHHDGAVAAPTAGLHFTDRVFEELEAKGIRRSFLTLHVGAGTFLPIKVESVTAHQMHSEQVVFSRQLIDELLASPETIVPVGTTSLRSLESLYWFGVKLFRNETDEFRIEKLYPYYSSQNTLPTSSEALAEVARFMDANSMEQLIGETEIFIFPGYRFQLCKGLLTNFHQPGSTLILLVAAFVGKDWKDIYTKAFENNYRFLSYGDSSLLWGQNAD</sequence>
<keyword evidence="3 5" id="KW-0949">S-adenosyl-L-methionine</keyword>
<dbReference type="RefSeq" id="WP_215235979.1">
    <property type="nucleotide sequence ID" value="NZ_CAJRAU010000008.1"/>
</dbReference>
<evidence type="ECO:0000313" key="7">
    <source>
        <dbReference type="Proteomes" id="UP000679725"/>
    </source>
</evidence>